<gene>
    <name evidence="1" type="ORF">CPAR01_10634</name>
</gene>
<proteinExistence type="predicted"/>
<protein>
    <submittedName>
        <fullName evidence="1">Uncharacterized protein</fullName>
    </submittedName>
</protein>
<organism evidence="1 2">
    <name type="scientific">Colletotrichum paranaense</name>
    <dbReference type="NCBI Taxonomy" id="1914294"/>
    <lineage>
        <taxon>Eukaryota</taxon>
        <taxon>Fungi</taxon>
        <taxon>Dikarya</taxon>
        <taxon>Ascomycota</taxon>
        <taxon>Pezizomycotina</taxon>
        <taxon>Sordariomycetes</taxon>
        <taxon>Hypocreomycetidae</taxon>
        <taxon>Glomerellales</taxon>
        <taxon>Glomerellaceae</taxon>
        <taxon>Colletotrichum</taxon>
        <taxon>Colletotrichum acutatum species complex</taxon>
    </lineage>
</organism>
<dbReference type="GeneID" id="85378793"/>
<evidence type="ECO:0000313" key="1">
    <source>
        <dbReference type="EMBL" id="KAK1533926.1"/>
    </source>
</evidence>
<accession>A0ABQ9SET9</accession>
<dbReference type="EMBL" id="MOPA01000008">
    <property type="protein sequence ID" value="KAK1533926.1"/>
    <property type="molecule type" value="Genomic_DNA"/>
</dbReference>
<dbReference type="Proteomes" id="UP001241169">
    <property type="component" value="Unassembled WGS sequence"/>
</dbReference>
<dbReference type="RefSeq" id="XP_060347076.1">
    <property type="nucleotide sequence ID" value="XM_060494894.1"/>
</dbReference>
<name>A0ABQ9SET9_9PEZI</name>
<keyword evidence="2" id="KW-1185">Reference proteome</keyword>
<comment type="caution">
    <text evidence="1">The sequence shown here is derived from an EMBL/GenBank/DDBJ whole genome shotgun (WGS) entry which is preliminary data.</text>
</comment>
<evidence type="ECO:0000313" key="2">
    <source>
        <dbReference type="Proteomes" id="UP001241169"/>
    </source>
</evidence>
<sequence>MERKKTPRLRDGAGGAILGTVGARDLAPAPSWRSREHPWMRKYTDSHRGPNLRPFCRHGPELHSGFALAIGEPARNLSDDSWSPRRGGKAGYTPILDGGARGPMDKSQYSRLSPAICLASMRAKSCGIEQASAARYTIVGKAKLASPCREVAAAKSQTVIVYPSTANGNRATSRYRLKSVSRERKRSE</sequence>
<reference evidence="1 2" key="1">
    <citation type="submission" date="2016-10" db="EMBL/GenBank/DDBJ databases">
        <title>The genome sequence of Colletotrichum fioriniae PJ7.</title>
        <authorList>
            <person name="Baroncelli R."/>
        </authorList>
    </citation>
    <scope>NUCLEOTIDE SEQUENCE [LARGE SCALE GENOMIC DNA]</scope>
    <source>
        <strain evidence="1 2">IMI 384185</strain>
    </source>
</reference>